<name>A0A178IDN6_9BACT</name>
<evidence type="ECO:0000256" key="2">
    <source>
        <dbReference type="ARBA" id="ARBA00006434"/>
    </source>
</evidence>
<dbReference type="Proteomes" id="UP000078486">
    <property type="component" value="Unassembled WGS sequence"/>
</dbReference>
<dbReference type="InterPro" id="IPR001734">
    <property type="entry name" value="Na/solute_symporter"/>
</dbReference>
<evidence type="ECO:0000256" key="6">
    <source>
        <dbReference type="ARBA" id="ARBA00022989"/>
    </source>
</evidence>
<dbReference type="OrthoDB" id="9814523at2"/>
<dbReference type="GO" id="GO:0015293">
    <property type="term" value="F:symporter activity"/>
    <property type="evidence" value="ECO:0007669"/>
    <property type="project" value="TreeGrafter"/>
</dbReference>
<accession>A0A178IDN6</accession>
<keyword evidence="11" id="KW-0739">Sodium transport</keyword>
<organism evidence="15 16">
    <name type="scientific">Termitidicoccus mucosus</name>
    <dbReference type="NCBI Taxonomy" id="1184151"/>
    <lineage>
        <taxon>Bacteria</taxon>
        <taxon>Pseudomonadati</taxon>
        <taxon>Verrucomicrobiota</taxon>
        <taxon>Opitutia</taxon>
        <taxon>Opitutales</taxon>
        <taxon>Opitutaceae</taxon>
        <taxon>Termitidicoccus</taxon>
    </lineage>
</organism>
<dbReference type="GO" id="GO:0015075">
    <property type="term" value="F:monoatomic ion transmembrane transporter activity"/>
    <property type="evidence" value="ECO:0007669"/>
    <property type="project" value="UniProtKB-ARBA"/>
</dbReference>
<comment type="subcellular location">
    <subcellularLocation>
        <location evidence="1">Cell membrane</location>
        <topology evidence="1">Multi-pass membrane protein</topology>
    </subcellularLocation>
</comment>
<evidence type="ECO:0000256" key="13">
    <source>
        <dbReference type="RuleBase" id="RU362091"/>
    </source>
</evidence>
<evidence type="ECO:0000256" key="5">
    <source>
        <dbReference type="ARBA" id="ARBA00022692"/>
    </source>
</evidence>
<dbReference type="PANTHER" id="PTHR42985:SF40">
    <property type="entry name" value="LD47995P-RELATED"/>
    <property type="match status" value="1"/>
</dbReference>
<keyword evidence="3" id="KW-0813">Transport</keyword>
<dbReference type="GO" id="GO:0005886">
    <property type="term" value="C:plasma membrane"/>
    <property type="evidence" value="ECO:0007669"/>
    <property type="project" value="UniProtKB-SubCell"/>
</dbReference>
<feature type="transmembrane region" description="Helical" evidence="14">
    <location>
        <begin position="447"/>
        <end position="465"/>
    </location>
</feature>
<dbReference type="STRING" id="1184151.AW736_18625"/>
<dbReference type="PROSITE" id="PS50283">
    <property type="entry name" value="NA_SOLUT_SYMP_3"/>
    <property type="match status" value="1"/>
</dbReference>
<feature type="transmembrane region" description="Helical" evidence="14">
    <location>
        <begin position="76"/>
        <end position="97"/>
    </location>
</feature>
<dbReference type="RefSeq" id="WP_068771811.1">
    <property type="nucleotide sequence ID" value="NZ_CP109796.1"/>
</dbReference>
<evidence type="ECO:0000256" key="11">
    <source>
        <dbReference type="ARBA" id="ARBA00023201"/>
    </source>
</evidence>
<feature type="transmembrane region" description="Helical" evidence="14">
    <location>
        <begin position="109"/>
        <end position="130"/>
    </location>
</feature>
<evidence type="ECO:0000256" key="9">
    <source>
        <dbReference type="ARBA" id="ARBA00023136"/>
    </source>
</evidence>
<feature type="transmembrane region" description="Helical" evidence="14">
    <location>
        <begin position="477"/>
        <end position="498"/>
    </location>
</feature>
<evidence type="ECO:0000256" key="10">
    <source>
        <dbReference type="ARBA" id="ARBA00023180"/>
    </source>
</evidence>
<evidence type="ECO:0000256" key="1">
    <source>
        <dbReference type="ARBA" id="ARBA00004651"/>
    </source>
</evidence>
<keyword evidence="7" id="KW-0915">Sodium</keyword>
<keyword evidence="5 14" id="KW-0812">Transmembrane</keyword>
<comment type="catalytic activity">
    <reaction evidence="12">
        <text>iodide(out) + 2 Na(+)(out) = iodide(in) + 2 Na(+)(in)</text>
        <dbReference type="Rhea" id="RHEA:71207"/>
        <dbReference type="ChEBI" id="CHEBI:16382"/>
        <dbReference type="ChEBI" id="CHEBI:29101"/>
    </reaction>
</comment>
<feature type="transmembrane region" description="Helical" evidence="14">
    <location>
        <begin position="281"/>
        <end position="306"/>
    </location>
</feature>
<evidence type="ECO:0000256" key="7">
    <source>
        <dbReference type="ARBA" id="ARBA00023053"/>
    </source>
</evidence>
<dbReference type="Gene3D" id="1.20.1730.10">
    <property type="entry name" value="Sodium/glucose cotransporter"/>
    <property type="match status" value="1"/>
</dbReference>
<proteinExistence type="inferred from homology"/>
<protein>
    <submittedName>
        <fullName evidence="15">Sodium transporter</fullName>
    </submittedName>
</protein>
<dbReference type="InterPro" id="IPR038377">
    <property type="entry name" value="Na/Glc_symporter_sf"/>
</dbReference>
<dbReference type="Pfam" id="PF00474">
    <property type="entry name" value="SSF"/>
    <property type="match status" value="1"/>
</dbReference>
<gene>
    <name evidence="15" type="ORF">AW736_18625</name>
</gene>
<comment type="similarity">
    <text evidence="2 13">Belongs to the sodium:solute symporter (SSF) (TC 2.A.21) family.</text>
</comment>
<keyword evidence="10" id="KW-0325">Glycoprotein</keyword>
<evidence type="ECO:0000256" key="12">
    <source>
        <dbReference type="ARBA" id="ARBA00036099"/>
    </source>
</evidence>
<dbReference type="InterPro" id="IPR051163">
    <property type="entry name" value="Sodium:Solute_Symporter_SSF"/>
</dbReference>
<keyword evidence="8" id="KW-0406">Ion transport</keyword>
<evidence type="ECO:0000313" key="15">
    <source>
        <dbReference type="EMBL" id="OAM88090.1"/>
    </source>
</evidence>
<feature type="transmembrane region" description="Helical" evidence="14">
    <location>
        <begin position="243"/>
        <end position="260"/>
    </location>
</feature>
<reference evidence="15 16" key="1">
    <citation type="submission" date="2016-01" db="EMBL/GenBank/DDBJ databases">
        <title>High potential of lignocellulose degradation of a new Verrucomicrobia species.</title>
        <authorList>
            <person name="Wang Y."/>
            <person name="Shi Y."/>
            <person name="Qiu Z."/>
            <person name="Liu S."/>
            <person name="Yang H."/>
        </authorList>
    </citation>
    <scope>NUCLEOTIDE SEQUENCE [LARGE SCALE GENOMIC DNA]</scope>
    <source>
        <strain evidence="15 16">TSB47</strain>
    </source>
</reference>
<keyword evidence="9 14" id="KW-0472">Membrane</keyword>
<evidence type="ECO:0000313" key="16">
    <source>
        <dbReference type="Proteomes" id="UP000078486"/>
    </source>
</evidence>
<feature type="transmembrane region" description="Helical" evidence="14">
    <location>
        <begin position="136"/>
        <end position="168"/>
    </location>
</feature>
<dbReference type="EMBL" id="LRRQ01000144">
    <property type="protein sequence ID" value="OAM88090.1"/>
    <property type="molecule type" value="Genomic_DNA"/>
</dbReference>
<dbReference type="NCBIfam" id="TIGR00813">
    <property type="entry name" value="sss"/>
    <property type="match status" value="1"/>
</dbReference>
<dbReference type="PANTHER" id="PTHR42985">
    <property type="entry name" value="SODIUM-COUPLED MONOCARBOXYLATE TRANSPORTER"/>
    <property type="match status" value="1"/>
</dbReference>
<feature type="transmembrane region" description="Helical" evidence="14">
    <location>
        <begin position="45"/>
        <end position="64"/>
    </location>
</feature>
<evidence type="ECO:0000256" key="8">
    <source>
        <dbReference type="ARBA" id="ARBA00023065"/>
    </source>
</evidence>
<keyword evidence="6 14" id="KW-1133">Transmembrane helix</keyword>
<feature type="transmembrane region" description="Helical" evidence="14">
    <location>
        <begin position="6"/>
        <end position="25"/>
    </location>
</feature>
<evidence type="ECO:0000256" key="3">
    <source>
        <dbReference type="ARBA" id="ARBA00022448"/>
    </source>
</evidence>
<feature type="transmembrane region" description="Helical" evidence="14">
    <location>
        <begin position="326"/>
        <end position="352"/>
    </location>
</feature>
<keyword evidence="4" id="KW-1003">Cell membrane</keyword>
<comment type="caution">
    <text evidence="15">The sequence shown here is derived from an EMBL/GenBank/DDBJ whole genome shotgun (WGS) entry which is preliminary data.</text>
</comment>
<sequence length="519" mass="55632">MNLAAADIAVILAYFAGTLALGLWISRRNRDSERYFLGGRNFPGWIIGISFIGAMISSVTFIALPADSFKTAWLRFLPNLAFPVVVLISAYVFIPFFRRGTVTSAYQYLALRFGPSISAYGAAVFLVAQIVRTATIVYLVAVLMSAMIGLGIPQCILIAGGVTAIYTIKGGFEAVIWTDVIQTLILVTGSVVILSLIIYNIPGGLGQLITEASASGKLSLRDLNPATGLLDPTGAGFSLSEKTATMLILVGFTQYLAGKLNQESVQRWCSSRSAREARKSMLVLGLASLPIWAIFMFIGTGLWVYYRHFPDPVAAEILAGTQKAELILPHFIVTVMPVGLVGLVISSALAAAMSALSSAINSASMVMVNDIYRAHMAKGRGESHYLRAGRLASLLVSLVMIAGAYLFHISDAKTLTDLNIVVTAIVGGGISGAFLLGMLTRRGDARAVLTGIAVTLAFSLYALLMQFNILPRAFDPYYTSILGNIIMIVVGYAAAWIFPARSRDLTNLTVWDQSGTPLK</sequence>
<evidence type="ECO:0000256" key="4">
    <source>
        <dbReference type="ARBA" id="ARBA00022475"/>
    </source>
</evidence>
<feature type="transmembrane region" description="Helical" evidence="14">
    <location>
        <begin position="420"/>
        <end position="440"/>
    </location>
</feature>
<dbReference type="PROSITE" id="PS00456">
    <property type="entry name" value="NA_SOLUT_SYMP_1"/>
    <property type="match status" value="1"/>
</dbReference>
<dbReference type="InterPro" id="IPR018212">
    <property type="entry name" value="Na/solute_symporter_CS"/>
</dbReference>
<evidence type="ECO:0000256" key="14">
    <source>
        <dbReference type="SAM" id="Phobius"/>
    </source>
</evidence>
<dbReference type="AlphaFoldDB" id="A0A178IDN6"/>
<feature type="transmembrane region" description="Helical" evidence="14">
    <location>
        <begin position="388"/>
        <end position="408"/>
    </location>
</feature>
<dbReference type="GO" id="GO:0098660">
    <property type="term" value="P:inorganic ion transmembrane transport"/>
    <property type="evidence" value="ECO:0007669"/>
    <property type="project" value="UniProtKB-ARBA"/>
</dbReference>
<keyword evidence="16" id="KW-1185">Reference proteome</keyword>
<feature type="transmembrane region" description="Helical" evidence="14">
    <location>
        <begin position="180"/>
        <end position="201"/>
    </location>
</feature>
<dbReference type="GO" id="GO:0006814">
    <property type="term" value="P:sodium ion transport"/>
    <property type="evidence" value="ECO:0007669"/>
    <property type="project" value="UniProtKB-KW"/>
</dbReference>